<name>A0ABT1DLR6_9ACTN</name>
<reference evidence="2 3" key="1">
    <citation type="submission" date="2022-06" db="EMBL/GenBank/DDBJ databases">
        <title>New Species of the Genus Actinoplanes, ActinopZanes ferrugineus.</title>
        <authorList>
            <person name="Ding P."/>
        </authorList>
    </citation>
    <scope>NUCLEOTIDE SEQUENCE [LARGE SCALE GENOMIC DNA]</scope>
    <source>
        <strain evidence="2 3">TRM88003</strain>
    </source>
</reference>
<dbReference type="EMBL" id="JAMYJR010000013">
    <property type="protein sequence ID" value="MCO8271777.1"/>
    <property type="molecule type" value="Genomic_DNA"/>
</dbReference>
<evidence type="ECO:0000313" key="2">
    <source>
        <dbReference type="EMBL" id="MCO8271777.1"/>
    </source>
</evidence>
<proteinExistence type="predicted"/>
<keyword evidence="3" id="KW-1185">Reference proteome</keyword>
<evidence type="ECO:0000313" key="3">
    <source>
        <dbReference type="Proteomes" id="UP001523369"/>
    </source>
</evidence>
<sequence>MSNWMLGLLANILAAPIAFALGYLYRQRQSIFRRFRGIGEFIIYSPRGETLVVCGSQAAIGDANRIIRAGDVAAMLAVALDALSHNSATRVSVATVEEVGASVTNNRDCIFVGGPNVNSLTKAALRALEAQGKVLARFDVYTVVVAGHEPATPVLDGTQIVTDFGVIYSFPNPADPQKRVTVISGCLRVGTLAAARTLSSQEFKNSIRNIGRTAHHCTLVRADVAERDITTSRIVHSITRDY</sequence>
<comment type="caution">
    <text evidence="2">The sequence shown here is derived from an EMBL/GenBank/DDBJ whole genome shotgun (WGS) entry which is preliminary data.</text>
</comment>
<keyword evidence="1" id="KW-0472">Membrane</keyword>
<gene>
    <name evidence="2" type="ORF">M1L60_14360</name>
</gene>
<protein>
    <submittedName>
        <fullName evidence="2">Uncharacterized protein</fullName>
    </submittedName>
</protein>
<organism evidence="2 3">
    <name type="scientific">Paractinoplanes aksuensis</name>
    <dbReference type="NCBI Taxonomy" id="2939490"/>
    <lineage>
        <taxon>Bacteria</taxon>
        <taxon>Bacillati</taxon>
        <taxon>Actinomycetota</taxon>
        <taxon>Actinomycetes</taxon>
        <taxon>Micromonosporales</taxon>
        <taxon>Micromonosporaceae</taxon>
        <taxon>Paractinoplanes</taxon>
    </lineage>
</organism>
<feature type="transmembrane region" description="Helical" evidence="1">
    <location>
        <begin position="6"/>
        <end position="25"/>
    </location>
</feature>
<keyword evidence="1" id="KW-0812">Transmembrane</keyword>
<dbReference type="RefSeq" id="WP_253237897.1">
    <property type="nucleotide sequence ID" value="NZ_JAMYJR010000013.1"/>
</dbReference>
<dbReference type="Proteomes" id="UP001523369">
    <property type="component" value="Unassembled WGS sequence"/>
</dbReference>
<accession>A0ABT1DLR6</accession>
<keyword evidence="1" id="KW-1133">Transmembrane helix</keyword>
<evidence type="ECO:0000256" key="1">
    <source>
        <dbReference type="SAM" id="Phobius"/>
    </source>
</evidence>